<gene>
    <name evidence="5" type="ORF">CUN60_07670</name>
</gene>
<name>A0A2I7N6V0_9NEIS</name>
<dbReference type="InterPro" id="IPR049064">
    <property type="entry name" value="NAD_Glu_DH_ACT3"/>
</dbReference>
<dbReference type="GO" id="GO:0006538">
    <property type="term" value="P:L-glutamate catabolic process"/>
    <property type="evidence" value="ECO:0007669"/>
    <property type="project" value="InterPro"/>
</dbReference>
<proteinExistence type="predicted"/>
<dbReference type="Pfam" id="PF21078">
    <property type="entry name" value="GDH_HM3"/>
    <property type="match status" value="1"/>
</dbReference>
<evidence type="ECO:0000259" key="2">
    <source>
        <dbReference type="Pfam" id="PF05088"/>
    </source>
</evidence>
<dbReference type="Gene3D" id="3.40.50.720">
    <property type="entry name" value="NAD(P)-binding Rossmann-like Domain"/>
    <property type="match status" value="1"/>
</dbReference>
<dbReference type="PANTHER" id="PTHR43403:SF1">
    <property type="entry name" value="NAD-SPECIFIC GLUTAMATE DEHYDROGENASE"/>
    <property type="match status" value="1"/>
</dbReference>
<organism evidence="5 6">
    <name type="scientific">Aquella oligotrophica</name>
    <dbReference type="NCBI Taxonomy" id="2067065"/>
    <lineage>
        <taxon>Bacteria</taxon>
        <taxon>Pseudomonadati</taxon>
        <taxon>Pseudomonadota</taxon>
        <taxon>Betaproteobacteria</taxon>
        <taxon>Neisseriales</taxon>
        <taxon>Neisseriaceae</taxon>
        <taxon>Aquella</taxon>
    </lineage>
</organism>
<dbReference type="EMBL" id="CP024847">
    <property type="protein sequence ID" value="AUR52179.1"/>
    <property type="molecule type" value="Genomic_DNA"/>
</dbReference>
<protein>
    <submittedName>
        <fullName evidence="5">Uncharacterized protein</fullName>
    </submittedName>
</protein>
<evidence type="ECO:0000313" key="5">
    <source>
        <dbReference type="EMBL" id="AUR52179.1"/>
    </source>
</evidence>
<dbReference type="GO" id="GO:0004352">
    <property type="term" value="F:glutamate dehydrogenase (NAD+) activity"/>
    <property type="evidence" value="ECO:0007669"/>
    <property type="project" value="InterPro"/>
</dbReference>
<dbReference type="RefSeq" id="WP_102951475.1">
    <property type="nucleotide sequence ID" value="NZ_CP024847.1"/>
</dbReference>
<dbReference type="AlphaFoldDB" id="A0A2I7N6V0"/>
<feature type="domain" description="NAD-glutamate dehydrogenase ACT3" evidence="4">
    <location>
        <begin position="63"/>
        <end position="124"/>
    </location>
</feature>
<dbReference type="InterPro" id="IPR036291">
    <property type="entry name" value="NAD(P)-bd_dom_sf"/>
</dbReference>
<dbReference type="InterPro" id="IPR046346">
    <property type="entry name" value="Aminoacid_DH-like_N_sf"/>
</dbReference>
<dbReference type="Pfam" id="PF21074">
    <property type="entry name" value="GDH_C"/>
    <property type="match status" value="1"/>
</dbReference>
<evidence type="ECO:0000259" key="4">
    <source>
        <dbReference type="Pfam" id="PF21077"/>
    </source>
</evidence>
<feature type="domain" description="NAD-specific glutamate dehydrogenase C-terminal" evidence="3">
    <location>
        <begin position="769"/>
        <end position="1098"/>
    </location>
</feature>
<feature type="domain" description="NAD-glutamate dehydrogenase catalytic" evidence="2">
    <location>
        <begin position="229"/>
        <end position="722"/>
    </location>
</feature>
<evidence type="ECO:0000259" key="3">
    <source>
        <dbReference type="Pfam" id="PF21074"/>
    </source>
</evidence>
<evidence type="ECO:0000256" key="1">
    <source>
        <dbReference type="ARBA" id="ARBA00023002"/>
    </source>
</evidence>
<keyword evidence="1" id="KW-0560">Oxidoreductase</keyword>
<dbReference type="GO" id="GO:0004069">
    <property type="term" value="F:L-aspartate:2-oxoglutarate aminotransferase activity"/>
    <property type="evidence" value="ECO:0007669"/>
    <property type="project" value="InterPro"/>
</dbReference>
<reference evidence="6" key="1">
    <citation type="submission" date="2017-11" db="EMBL/GenBank/DDBJ databases">
        <authorList>
            <person name="Chan K.G."/>
            <person name="Lee L.S."/>
        </authorList>
    </citation>
    <scope>NUCLEOTIDE SEQUENCE [LARGE SCALE GENOMIC DNA]</scope>
    <source>
        <strain evidence="6">DSM 100970</strain>
    </source>
</reference>
<evidence type="ECO:0000313" key="6">
    <source>
        <dbReference type="Proteomes" id="UP000236655"/>
    </source>
</evidence>
<dbReference type="Pfam" id="PF05088">
    <property type="entry name" value="Bac_GDH_CD"/>
    <property type="match status" value="1"/>
</dbReference>
<sequence length="1103" mass="124304">MNNMLEQLKQNLSAEVYAKCATALPEEYLLKYKLDEIITDCNLMAGLTLDNDYAITITDGESTADNIWQIKLLRLNDNVSLSRGLPIIENFGFKLLDEKPFKVSVGNNDHVYICDFGVEVLDGLEGKIKDVALIEKLKAAIVAAFKRNVESDSLNKLVLYCGLNARQASLIRAIVKYLIQSNLPFSATYISDCLKKYSFTSRNLFNLFEAKFCPEHHSAAKAGEYQQIIQTELDKVENLAEDQILKAAYSVINAMLRTNFYQTLDDGSHKPYISFKLESAKVLNLPKPYPLYEIFVYSIRFEAVHLRGGKVARGGLRWSDRKEDFRTEVLGLVKAQMVKNSVIVPTGSKGGFVCKKLPDPRERDAYMAEGVSCYKQFISGLLDITDNLVSGQIIHPKQVIRHDGDDPYLVVAADKGTATFSDYANEMSLKYGFWLGDAFASGGSAGYDHKKMGITAKGAWESVKRHFRHLGLNTQTQEFTVIGIGDLMGDVFGNGMLLSEHIKLIAAFNHMHIFLDPNPDTKVSYQERLRMFNLPRSSWEDYDTSTISQGGGIYLRSSKTIPLSQEVRAWLQVDAEELPPTELINLILKAKADLLYNGGIGTYIKAESQSNEEVKDKANDALRVNGKELQVKVVGEGGNLGATQLGRIEFAQNGGNIYTDAIDNSAGVDCSDHEVNIKILFSAIMQQTGMSVEERNKILESMTDDVSQLVLRDNYLQTLVLRTAVSRARYTLPNHQVFMRKLEKAGELDRKIEFLPNDLEISERMADNTGLTMPEMSVLLAYSKMILDRDILKSSLVTDSDFNELLISYFPRHLQENYKDFILSHYLRKEIIANQLANLIVNRAGITFISRFSDEFNVPLETIVKAWWVAYNLLDASRLYSHIESLDNKVAAEVQIKLFIGVEKAVERLCRWILGYVKDLTSAAEIIQKFKPHTIVLEERIAHLIRNEEYPDVRDEEAAYIASNVPVDLAKLISRVGFLPQIMDVVILATEYKLDYELVAANYFAAGRLLQIDWLRKNVQLLPRENKWQSLARSALFADVSKLYRSTMELAIKNHNGSTTAWIEASTDKMASINAILDELQSYRVLDLAMLSAVIREFLNIIG</sequence>
<dbReference type="InterPro" id="IPR007780">
    <property type="entry name" value="NAD_Glu_DH_bac"/>
</dbReference>
<dbReference type="KEGG" id="nba:CUN60_07670"/>
<keyword evidence="6" id="KW-1185">Reference proteome</keyword>
<dbReference type="Proteomes" id="UP000236655">
    <property type="component" value="Chromosome"/>
</dbReference>
<dbReference type="SUPFAM" id="SSF51735">
    <property type="entry name" value="NAD(P)-binding Rossmann-fold domains"/>
    <property type="match status" value="1"/>
</dbReference>
<dbReference type="Pfam" id="PF21077">
    <property type="entry name" value="GDH_ACT3"/>
    <property type="match status" value="1"/>
</dbReference>
<dbReference type="InterPro" id="IPR048381">
    <property type="entry name" value="GDH_C"/>
</dbReference>
<dbReference type="InterPro" id="IPR028971">
    <property type="entry name" value="NAD-GDH_cat"/>
</dbReference>
<dbReference type="SUPFAM" id="SSF53223">
    <property type="entry name" value="Aminoacid dehydrogenase-like, N-terminal domain"/>
    <property type="match status" value="1"/>
</dbReference>
<dbReference type="OrthoDB" id="9758052at2"/>
<dbReference type="InterPro" id="IPR049056">
    <property type="entry name" value="NAD_Glu_DH_HM3"/>
</dbReference>
<dbReference type="PANTHER" id="PTHR43403">
    <property type="entry name" value="NAD-SPECIFIC GLUTAMATE DEHYDROGENASE"/>
    <property type="match status" value="1"/>
</dbReference>
<accession>A0A2I7N6V0</accession>